<name>A0ACB9P0N4_9MYRT</name>
<dbReference type="Proteomes" id="UP001057402">
    <property type="component" value="Chromosome 7"/>
</dbReference>
<evidence type="ECO:0000313" key="2">
    <source>
        <dbReference type="Proteomes" id="UP001057402"/>
    </source>
</evidence>
<accession>A0ACB9P0N4</accession>
<evidence type="ECO:0000313" key="1">
    <source>
        <dbReference type="EMBL" id="KAI4342003.1"/>
    </source>
</evidence>
<gene>
    <name evidence="1" type="ORF">MLD38_026667</name>
</gene>
<protein>
    <submittedName>
        <fullName evidence="1">Uncharacterized protein</fullName>
    </submittedName>
</protein>
<dbReference type="EMBL" id="CM042886">
    <property type="protein sequence ID" value="KAI4342003.1"/>
    <property type="molecule type" value="Genomic_DNA"/>
</dbReference>
<keyword evidence="2" id="KW-1185">Reference proteome</keyword>
<comment type="caution">
    <text evidence="1">The sequence shown here is derived from an EMBL/GenBank/DDBJ whole genome shotgun (WGS) entry which is preliminary data.</text>
</comment>
<reference evidence="2" key="1">
    <citation type="journal article" date="2023" name="Front. Plant Sci.">
        <title>Chromosomal-level genome assembly of Melastoma candidum provides insights into trichome evolution.</title>
        <authorList>
            <person name="Zhong Y."/>
            <person name="Wu W."/>
            <person name="Sun C."/>
            <person name="Zou P."/>
            <person name="Liu Y."/>
            <person name="Dai S."/>
            <person name="Zhou R."/>
        </authorList>
    </citation>
    <scope>NUCLEOTIDE SEQUENCE [LARGE SCALE GENOMIC DNA]</scope>
</reference>
<organism evidence="1 2">
    <name type="scientific">Melastoma candidum</name>
    <dbReference type="NCBI Taxonomy" id="119954"/>
    <lineage>
        <taxon>Eukaryota</taxon>
        <taxon>Viridiplantae</taxon>
        <taxon>Streptophyta</taxon>
        <taxon>Embryophyta</taxon>
        <taxon>Tracheophyta</taxon>
        <taxon>Spermatophyta</taxon>
        <taxon>Magnoliopsida</taxon>
        <taxon>eudicotyledons</taxon>
        <taxon>Gunneridae</taxon>
        <taxon>Pentapetalae</taxon>
        <taxon>rosids</taxon>
        <taxon>malvids</taxon>
        <taxon>Myrtales</taxon>
        <taxon>Melastomataceae</taxon>
        <taxon>Melastomatoideae</taxon>
        <taxon>Melastomateae</taxon>
        <taxon>Melastoma</taxon>
    </lineage>
</organism>
<sequence>MVGLTAGAVQGSLSNYLAGRKKDRISVTMHQSARMHLAMQACWRSGFHTVLFQMVHLEECHRLGLGLLGLKQGAADSTNGEAPPVKARRKRIVRKKVTTTSA</sequence>
<proteinExistence type="predicted"/>